<reference evidence="2 3" key="1">
    <citation type="submission" date="2020-07" db="EMBL/GenBank/DDBJ databases">
        <title>Pseudogemmobacter sp. nov., isolated from poultry manure in Taiwan.</title>
        <authorList>
            <person name="Lin S.-Y."/>
            <person name="Tang Y.-S."/>
            <person name="Young C.-C."/>
        </authorList>
    </citation>
    <scope>NUCLEOTIDE SEQUENCE [LARGE SCALE GENOMIC DNA]</scope>
    <source>
        <strain evidence="2 3">CC-YST710</strain>
    </source>
</reference>
<evidence type="ECO:0000313" key="3">
    <source>
        <dbReference type="Proteomes" id="UP001198571"/>
    </source>
</evidence>
<organism evidence="2 3">
    <name type="scientific">Pseudogemmobacter faecipullorum</name>
    <dbReference type="NCBI Taxonomy" id="2755041"/>
    <lineage>
        <taxon>Bacteria</taxon>
        <taxon>Pseudomonadati</taxon>
        <taxon>Pseudomonadota</taxon>
        <taxon>Alphaproteobacteria</taxon>
        <taxon>Rhodobacterales</taxon>
        <taxon>Paracoccaceae</taxon>
        <taxon>Pseudogemmobacter</taxon>
    </lineage>
</organism>
<name>A0ABS8CKJ3_9RHOB</name>
<evidence type="ECO:0000313" key="2">
    <source>
        <dbReference type="EMBL" id="MCB5409871.1"/>
    </source>
</evidence>
<protein>
    <recommendedName>
        <fullName evidence="4">DUF2182 domain-containing protein</fullName>
    </recommendedName>
</protein>
<evidence type="ECO:0008006" key="4">
    <source>
        <dbReference type="Google" id="ProtNLM"/>
    </source>
</evidence>
<dbReference type="Proteomes" id="UP001198571">
    <property type="component" value="Unassembled WGS sequence"/>
</dbReference>
<proteinExistence type="predicted"/>
<evidence type="ECO:0000256" key="1">
    <source>
        <dbReference type="SAM" id="Phobius"/>
    </source>
</evidence>
<dbReference type="EMBL" id="JACDXX010000005">
    <property type="protein sequence ID" value="MCB5409871.1"/>
    <property type="molecule type" value="Genomic_DNA"/>
</dbReference>
<keyword evidence="3" id="KW-1185">Reference proteome</keyword>
<sequence>MSEPVRIPAAPSRSVSLGILLFAIAWVSLMVLILMPRDMITGTLPGQILRPEPAPAVFSEAP</sequence>
<comment type="caution">
    <text evidence="2">The sequence shown here is derived from an EMBL/GenBank/DDBJ whole genome shotgun (WGS) entry which is preliminary data.</text>
</comment>
<keyword evidence="1" id="KW-0812">Transmembrane</keyword>
<feature type="transmembrane region" description="Helical" evidence="1">
    <location>
        <begin position="15"/>
        <end position="35"/>
    </location>
</feature>
<gene>
    <name evidence="2" type="ORF">H0485_07640</name>
</gene>
<keyword evidence="1" id="KW-1133">Transmembrane helix</keyword>
<accession>A0ABS8CKJ3</accession>
<keyword evidence="1" id="KW-0472">Membrane</keyword>
<dbReference type="RefSeq" id="WP_226934771.1">
    <property type="nucleotide sequence ID" value="NZ_JACDXX010000005.1"/>
</dbReference>